<accession>A0A9W6W0J2</accession>
<dbReference type="AlphaFoldDB" id="A0A9W6W0J2"/>
<evidence type="ECO:0000313" key="2">
    <source>
        <dbReference type="EMBL" id="GLY85822.1"/>
    </source>
</evidence>
<proteinExistence type="predicted"/>
<keyword evidence="3" id="KW-1185">Reference proteome</keyword>
<organism evidence="2 3">
    <name type="scientific">Actinoallomurus iriomotensis</name>
    <dbReference type="NCBI Taxonomy" id="478107"/>
    <lineage>
        <taxon>Bacteria</taxon>
        <taxon>Bacillati</taxon>
        <taxon>Actinomycetota</taxon>
        <taxon>Actinomycetes</taxon>
        <taxon>Streptosporangiales</taxon>
        <taxon>Thermomonosporaceae</taxon>
        <taxon>Actinoallomurus</taxon>
    </lineage>
</organism>
<dbReference type="EMBL" id="BSTK01000005">
    <property type="protein sequence ID" value="GLY85822.1"/>
    <property type="molecule type" value="Genomic_DNA"/>
</dbReference>
<comment type="caution">
    <text evidence="2">The sequence shown here is derived from an EMBL/GenBank/DDBJ whole genome shotgun (WGS) entry which is preliminary data.</text>
</comment>
<gene>
    <name evidence="2" type="ORF">Airi02_037510</name>
</gene>
<reference evidence="2" key="1">
    <citation type="submission" date="2023-03" db="EMBL/GenBank/DDBJ databases">
        <title>Actinoallomurus iriomotensis NBRC 103684.</title>
        <authorList>
            <person name="Ichikawa N."/>
            <person name="Sato H."/>
            <person name="Tonouchi N."/>
        </authorList>
    </citation>
    <scope>NUCLEOTIDE SEQUENCE</scope>
    <source>
        <strain evidence="2">NBRC 103684</strain>
    </source>
</reference>
<evidence type="ECO:0000313" key="3">
    <source>
        <dbReference type="Proteomes" id="UP001165074"/>
    </source>
</evidence>
<feature type="region of interest" description="Disordered" evidence="1">
    <location>
        <begin position="1"/>
        <end position="26"/>
    </location>
</feature>
<dbReference type="Proteomes" id="UP001165074">
    <property type="component" value="Unassembled WGS sequence"/>
</dbReference>
<sequence>MHPAEKLCQRATEHQAERKRNDWPGEAADERVDELQRAHGFIICRFVERRYADLNSAGAGHALDSTQAPADNTAGWRSAL</sequence>
<protein>
    <submittedName>
        <fullName evidence="2">Uncharacterized protein</fullName>
    </submittedName>
</protein>
<name>A0A9W6W0J2_9ACTN</name>
<evidence type="ECO:0000256" key="1">
    <source>
        <dbReference type="SAM" id="MobiDB-lite"/>
    </source>
</evidence>
<feature type="region of interest" description="Disordered" evidence="1">
    <location>
        <begin position="58"/>
        <end position="80"/>
    </location>
</feature>